<dbReference type="InterPro" id="IPR029787">
    <property type="entry name" value="Nucleotide_cyclase"/>
</dbReference>
<dbReference type="InterPro" id="IPR052155">
    <property type="entry name" value="Biofilm_reg_signaling"/>
</dbReference>
<dbReference type="InterPro" id="IPR000160">
    <property type="entry name" value="GGDEF_dom"/>
</dbReference>
<dbReference type="PANTHER" id="PTHR44757">
    <property type="entry name" value="DIGUANYLATE CYCLASE DGCP"/>
    <property type="match status" value="1"/>
</dbReference>
<dbReference type="SUPFAM" id="SSF55073">
    <property type="entry name" value="Nucleotide cyclase"/>
    <property type="match status" value="1"/>
</dbReference>
<evidence type="ECO:0000259" key="5">
    <source>
        <dbReference type="PROSITE" id="PS51832"/>
    </source>
</evidence>
<evidence type="ECO:0000259" key="4">
    <source>
        <dbReference type="PROSITE" id="PS50887"/>
    </source>
</evidence>
<dbReference type="PROSITE" id="PS50113">
    <property type="entry name" value="PAC"/>
    <property type="match status" value="3"/>
</dbReference>
<feature type="domain" description="HD-GYP" evidence="5">
    <location>
        <begin position="803"/>
        <end position="987"/>
    </location>
</feature>
<dbReference type="InterPro" id="IPR013655">
    <property type="entry name" value="PAS_fold_3"/>
</dbReference>
<reference evidence="6 7" key="1">
    <citation type="submission" date="2016-10" db="EMBL/GenBank/DDBJ databases">
        <authorList>
            <person name="de Groot N.N."/>
        </authorList>
    </citation>
    <scope>NUCLEOTIDE SEQUENCE [LARGE SCALE GENOMIC DNA]</scope>
    <source>
        <strain evidence="6 7">SLAS-1</strain>
    </source>
</reference>
<dbReference type="Gene3D" id="3.30.70.270">
    <property type="match status" value="1"/>
</dbReference>
<feature type="domain" description="PAS" evidence="2">
    <location>
        <begin position="270"/>
        <end position="343"/>
    </location>
</feature>
<feature type="coiled-coil region" evidence="1">
    <location>
        <begin position="125"/>
        <end position="152"/>
    </location>
</feature>
<proteinExistence type="predicted"/>
<dbReference type="SUPFAM" id="SSF55785">
    <property type="entry name" value="PYP-like sensor domain (PAS domain)"/>
    <property type="match status" value="4"/>
</dbReference>
<dbReference type="SMART" id="SM00086">
    <property type="entry name" value="PAC"/>
    <property type="match status" value="3"/>
</dbReference>
<dbReference type="STRING" id="321763.SAMN04488692_10329"/>
<organism evidence="6 7">
    <name type="scientific">Halarsenatibacter silvermanii</name>
    <dbReference type="NCBI Taxonomy" id="321763"/>
    <lineage>
        <taxon>Bacteria</taxon>
        <taxon>Bacillati</taxon>
        <taxon>Bacillota</taxon>
        <taxon>Clostridia</taxon>
        <taxon>Halanaerobiales</taxon>
        <taxon>Halarsenatibacteraceae</taxon>
        <taxon>Halarsenatibacter</taxon>
    </lineage>
</organism>
<dbReference type="NCBIfam" id="TIGR00254">
    <property type="entry name" value="GGDEF"/>
    <property type="match status" value="1"/>
</dbReference>
<dbReference type="Pfam" id="PF13487">
    <property type="entry name" value="HD_5"/>
    <property type="match status" value="1"/>
</dbReference>
<gene>
    <name evidence="6" type="ORF">SAMN04488692_10329</name>
</gene>
<name>A0A1G9IPY0_9FIRM</name>
<feature type="domain" description="GGDEF" evidence="4">
    <location>
        <begin position="681"/>
        <end position="815"/>
    </location>
</feature>
<dbReference type="InterPro" id="IPR035965">
    <property type="entry name" value="PAS-like_dom_sf"/>
</dbReference>
<evidence type="ECO:0000313" key="6">
    <source>
        <dbReference type="EMBL" id="SDL27207.1"/>
    </source>
</evidence>
<keyword evidence="7" id="KW-1185">Reference proteome</keyword>
<dbReference type="InterPro" id="IPR000700">
    <property type="entry name" value="PAS-assoc_C"/>
</dbReference>
<accession>A0A1G9IPY0</accession>
<dbReference type="InterPro" id="IPR000014">
    <property type="entry name" value="PAS"/>
</dbReference>
<feature type="domain" description="PAS" evidence="2">
    <location>
        <begin position="522"/>
        <end position="595"/>
    </location>
</feature>
<dbReference type="CDD" id="cd00130">
    <property type="entry name" value="PAS"/>
    <property type="match status" value="3"/>
</dbReference>
<dbReference type="EMBL" id="FNGO01000003">
    <property type="protein sequence ID" value="SDL27207.1"/>
    <property type="molecule type" value="Genomic_DNA"/>
</dbReference>
<dbReference type="InterPro" id="IPR013656">
    <property type="entry name" value="PAS_4"/>
</dbReference>
<evidence type="ECO:0000313" key="7">
    <source>
        <dbReference type="Proteomes" id="UP000199476"/>
    </source>
</evidence>
<dbReference type="Gene3D" id="3.30.450.20">
    <property type="entry name" value="PAS domain"/>
    <property type="match status" value="5"/>
</dbReference>
<evidence type="ECO:0000256" key="1">
    <source>
        <dbReference type="SAM" id="Coils"/>
    </source>
</evidence>
<dbReference type="PROSITE" id="PS51832">
    <property type="entry name" value="HD_GYP"/>
    <property type="match status" value="1"/>
</dbReference>
<evidence type="ECO:0000259" key="3">
    <source>
        <dbReference type="PROSITE" id="PS50113"/>
    </source>
</evidence>
<sequence>MKDQGSQNKNSELKIFLDSLPHNAAVIDAGGKIICVNESWNNFASKNNLSPEECGSGINYLEVLSESEEEKKEVKKALRGIKSVIAGDKRKFVQEYSCHSPDERRWFKMRAIPFRQGALVMHENIKERKSAGIELKEQKEELKRKNQSLEVLFSGSGSAIARLDEEHRVIDINDKFKEIFGYELEEIKGQDMDEVLEKGKSGSAGRNLTEKVLEGQKVVDQGTRYDFEGNPHEFIIKGIPIKIEGNLEGIYAIYEEITELRRRKRELRRSRKKLRITLNSIGDAVIATDTGGKITRMNPRAEKLTGWFSDEARGKNLPEVFEIVSAETGEPVPSPVKEVMESGGKVGLANHTKLISRDGREYQIADSASPIRDEEGEIQGAVLVFRDVTEKYHMRRELEKSEERLQKTLSVIPEMVSIHDLEMNILYSNWKGIGDVPPERRQLDEKCYRVYREREDICPDCEAKEVLETGESLQKETSLPEGGWIDLRVLPVKDETGEIEYLVEWVRDITERKNREERIKKQNERLASIIEGTNVGTWEWNVQTGEQIINEKWAEMLGYSREELEPVTIDTWRELMHPEDLKRAQKKLEKHFRGEKEQYHIENRLQHKDGSWVWVLNRGRVFTWTEDGSPEWMYGTHLDITSRKKKQRKIEHMSRHDELTGLHNRNYLEEKIKELDSVSKLPVSIIMLDVNGLKLVNDTYGHKIGDRLLDKTADIIQECTREQDFAARWAGDEFVILLPHTGKKEARKICDRIEARAEKNRIADDIPLTLGVGLSVKTRFEEDIYEILHEAEDNMQKDKLTRSRSGKNKLVQNLLNTLAAKSDETREHALRMTKYAHSLGEEFGLTNGQLNNLSLLATLHDIGKVTISEDILKKPGGLSDEEWEIIKQHPERGYVIASASEEFAPIAREILYHHERWDGGGYPEGIAGEEIPLRSRIIAIVDAYDVMTNGRPYKEPMSREEALQEIKQCAGEQFDPKLAKKFAELME</sequence>
<dbReference type="NCBIfam" id="TIGR00229">
    <property type="entry name" value="sensory_box"/>
    <property type="match status" value="3"/>
</dbReference>
<dbReference type="Pfam" id="PF00990">
    <property type="entry name" value="GGDEF"/>
    <property type="match status" value="1"/>
</dbReference>
<dbReference type="CDD" id="cd01949">
    <property type="entry name" value="GGDEF"/>
    <property type="match status" value="1"/>
</dbReference>
<keyword evidence="1" id="KW-0175">Coiled coil</keyword>
<dbReference type="Proteomes" id="UP000199476">
    <property type="component" value="Unassembled WGS sequence"/>
</dbReference>
<feature type="domain" description="PAC" evidence="3">
    <location>
        <begin position="348"/>
        <end position="400"/>
    </location>
</feature>
<dbReference type="InterPro" id="IPR003607">
    <property type="entry name" value="HD/PDEase_dom"/>
</dbReference>
<dbReference type="SMART" id="SM00471">
    <property type="entry name" value="HDc"/>
    <property type="match status" value="1"/>
</dbReference>
<dbReference type="AlphaFoldDB" id="A0A1G9IPY0"/>
<dbReference type="CDD" id="cd00077">
    <property type="entry name" value="HDc"/>
    <property type="match status" value="1"/>
</dbReference>
<dbReference type="GO" id="GO:0006355">
    <property type="term" value="P:regulation of DNA-templated transcription"/>
    <property type="evidence" value="ECO:0007669"/>
    <property type="project" value="InterPro"/>
</dbReference>
<dbReference type="Pfam" id="PF08448">
    <property type="entry name" value="PAS_4"/>
    <property type="match status" value="2"/>
</dbReference>
<dbReference type="SMART" id="SM00091">
    <property type="entry name" value="PAS"/>
    <property type="match status" value="4"/>
</dbReference>
<dbReference type="SUPFAM" id="SSF109604">
    <property type="entry name" value="HD-domain/PDEase-like"/>
    <property type="match status" value="1"/>
</dbReference>
<dbReference type="Pfam" id="PF00989">
    <property type="entry name" value="PAS"/>
    <property type="match status" value="1"/>
</dbReference>
<evidence type="ECO:0000259" key="2">
    <source>
        <dbReference type="PROSITE" id="PS50112"/>
    </source>
</evidence>
<dbReference type="OrthoDB" id="9798833at2"/>
<dbReference type="PANTHER" id="PTHR44757:SF2">
    <property type="entry name" value="BIOFILM ARCHITECTURE MAINTENANCE PROTEIN MBAA"/>
    <property type="match status" value="1"/>
</dbReference>
<feature type="domain" description="PAS" evidence="2">
    <location>
        <begin position="145"/>
        <end position="216"/>
    </location>
</feature>
<dbReference type="InterPro" id="IPR037522">
    <property type="entry name" value="HD_GYP_dom"/>
</dbReference>
<dbReference type="RefSeq" id="WP_089758158.1">
    <property type="nucleotide sequence ID" value="NZ_FNGO01000003.1"/>
</dbReference>
<dbReference type="Pfam" id="PF08447">
    <property type="entry name" value="PAS_3"/>
    <property type="match status" value="1"/>
</dbReference>
<dbReference type="SMART" id="SM00267">
    <property type="entry name" value="GGDEF"/>
    <property type="match status" value="1"/>
</dbReference>
<dbReference type="Gene3D" id="1.10.3210.10">
    <property type="entry name" value="Hypothetical protein af1432"/>
    <property type="match status" value="1"/>
</dbReference>
<dbReference type="InterPro" id="IPR013767">
    <property type="entry name" value="PAS_fold"/>
</dbReference>
<protein>
    <submittedName>
        <fullName evidence="6">PAS domain S-box-containing protein/diguanylate cyclase (GGDEF) domain-containing protein</fullName>
    </submittedName>
</protein>
<dbReference type="PROSITE" id="PS50112">
    <property type="entry name" value="PAS"/>
    <property type="match status" value="3"/>
</dbReference>
<dbReference type="InterPro" id="IPR043128">
    <property type="entry name" value="Rev_trsase/Diguanyl_cyclase"/>
</dbReference>
<feature type="domain" description="PAC" evidence="3">
    <location>
        <begin position="471"/>
        <end position="521"/>
    </location>
</feature>
<dbReference type="InterPro" id="IPR001610">
    <property type="entry name" value="PAC"/>
</dbReference>
<feature type="domain" description="PAC" evidence="3">
    <location>
        <begin position="599"/>
        <end position="652"/>
    </location>
</feature>
<dbReference type="PROSITE" id="PS50887">
    <property type="entry name" value="GGDEF"/>
    <property type="match status" value="1"/>
</dbReference>